<comment type="caution">
    <text evidence="2">The sequence shown here is derived from an EMBL/GenBank/DDBJ whole genome shotgun (WGS) entry which is preliminary data.</text>
</comment>
<dbReference type="EMBL" id="MU853815">
    <property type="protein sequence ID" value="KAK3939166.1"/>
    <property type="molecule type" value="Genomic_DNA"/>
</dbReference>
<feature type="compositionally biased region" description="Basic and acidic residues" evidence="1">
    <location>
        <begin position="65"/>
        <end position="80"/>
    </location>
</feature>
<reference evidence="3" key="1">
    <citation type="journal article" date="2023" name="Mol. Phylogenet. Evol.">
        <title>Genome-scale phylogeny and comparative genomics of the fungal order Sordariales.</title>
        <authorList>
            <person name="Hensen N."/>
            <person name="Bonometti L."/>
            <person name="Westerberg I."/>
            <person name="Brannstrom I.O."/>
            <person name="Guillou S."/>
            <person name="Cros-Aarteil S."/>
            <person name="Calhoun S."/>
            <person name="Haridas S."/>
            <person name="Kuo A."/>
            <person name="Mondo S."/>
            <person name="Pangilinan J."/>
            <person name="Riley R."/>
            <person name="LaButti K."/>
            <person name="Andreopoulos B."/>
            <person name="Lipzen A."/>
            <person name="Chen C."/>
            <person name="Yan M."/>
            <person name="Daum C."/>
            <person name="Ng V."/>
            <person name="Clum A."/>
            <person name="Steindorff A."/>
            <person name="Ohm R.A."/>
            <person name="Martin F."/>
            <person name="Silar P."/>
            <person name="Natvig D.O."/>
            <person name="Lalanne C."/>
            <person name="Gautier V."/>
            <person name="Ament-Velasquez S.L."/>
            <person name="Kruys A."/>
            <person name="Hutchinson M.I."/>
            <person name="Powell A.J."/>
            <person name="Barry K."/>
            <person name="Miller A.N."/>
            <person name="Grigoriev I.V."/>
            <person name="Debuchy R."/>
            <person name="Gladieux P."/>
            <person name="Hiltunen Thoren M."/>
            <person name="Johannesson H."/>
        </authorList>
    </citation>
    <scope>NUCLEOTIDE SEQUENCE [LARGE SCALE GENOMIC DNA]</scope>
    <source>
        <strain evidence="3">CBS 340.73</strain>
    </source>
</reference>
<evidence type="ECO:0000256" key="1">
    <source>
        <dbReference type="SAM" id="MobiDB-lite"/>
    </source>
</evidence>
<dbReference type="Proteomes" id="UP001303473">
    <property type="component" value="Unassembled WGS sequence"/>
</dbReference>
<sequence length="141" mass="15426">MPSHHGTEQARDGRDLNNDVPPKASDTDPSSGSEKLCNDAACRPEPPPPTTGNLHEMFPGLQVRPRPEPEPAMKDEHDAWSQEYEQWGKIRCPCGRGYFCRDHGSWISGNEVGSGTAASWDQQKQGSCPGHHYGDNSGVES</sequence>
<protein>
    <submittedName>
        <fullName evidence="2">Uncharacterized protein</fullName>
    </submittedName>
</protein>
<feature type="compositionally biased region" description="Polar residues" evidence="1">
    <location>
        <begin position="110"/>
        <end position="126"/>
    </location>
</feature>
<feature type="region of interest" description="Disordered" evidence="1">
    <location>
        <begin position="1"/>
        <end position="80"/>
    </location>
</feature>
<evidence type="ECO:0000313" key="3">
    <source>
        <dbReference type="Proteomes" id="UP001303473"/>
    </source>
</evidence>
<accession>A0AAN6N4S3</accession>
<feature type="region of interest" description="Disordered" evidence="1">
    <location>
        <begin position="110"/>
        <end position="141"/>
    </location>
</feature>
<name>A0AAN6N4S3_9PEZI</name>
<proteinExistence type="predicted"/>
<dbReference type="AlphaFoldDB" id="A0AAN6N4S3"/>
<keyword evidence="3" id="KW-1185">Reference proteome</keyword>
<gene>
    <name evidence="2" type="ORF">QBC46DRAFT_388402</name>
</gene>
<organism evidence="2 3">
    <name type="scientific">Diplogelasinospora grovesii</name>
    <dbReference type="NCBI Taxonomy" id="303347"/>
    <lineage>
        <taxon>Eukaryota</taxon>
        <taxon>Fungi</taxon>
        <taxon>Dikarya</taxon>
        <taxon>Ascomycota</taxon>
        <taxon>Pezizomycotina</taxon>
        <taxon>Sordariomycetes</taxon>
        <taxon>Sordariomycetidae</taxon>
        <taxon>Sordariales</taxon>
        <taxon>Diplogelasinosporaceae</taxon>
        <taxon>Diplogelasinospora</taxon>
    </lineage>
</organism>
<evidence type="ECO:0000313" key="2">
    <source>
        <dbReference type="EMBL" id="KAK3939166.1"/>
    </source>
</evidence>
<feature type="compositionally biased region" description="Basic and acidic residues" evidence="1">
    <location>
        <begin position="1"/>
        <end position="17"/>
    </location>
</feature>